<dbReference type="EMBL" id="JACJQY010000008">
    <property type="protein sequence ID" value="MBD2316679.1"/>
    <property type="molecule type" value="Genomic_DNA"/>
</dbReference>
<comment type="caution">
    <text evidence="1">The sequence shown here is derived from an EMBL/GenBank/DDBJ whole genome shotgun (WGS) entry which is preliminary data.</text>
</comment>
<dbReference type="RefSeq" id="WP_190577565.1">
    <property type="nucleotide sequence ID" value="NZ_CAWPQU010000078.1"/>
</dbReference>
<name>A0ABR8CB81_9CYAN</name>
<keyword evidence="2" id="KW-1185">Reference proteome</keyword>
<proteinExistence type="predicted"/>
<evidence type="ECO:0000313" key="2">
    <source>
        <dbReference type="Proteomes" id="UP000618445"/>
    </source>
</evidence>
<protein>
    <submittedName>
        <fullName evidence="1">Uncharacterized protein</fullName>
    </submittedName>
</protein>
<dbReference type="Proteomes" id="UP000618445">
    <property type="component" value="Unassembled WGS sequence"/>
</dbReference>
<gene>
    <name evidence="1" type="ORF">H6G05_07445</name>
</gene>
<evidence type="ECO:0000313" key="1">
    <source>
        <dbReference type="EMBL" id="MBD2316679.1"/>
    </source>
</evidence>
<reference evidence="1 2" key="1">
    <citation type="journal article" date="2020" name="ISME J.">
        <title>Comparative genomics reveals insights into cyanobacterial evolution and habitat adaptation.</title>
        <authorList>
            <person name="Chen M.Y."/>
            <person name="Teng W.K."/>
            <person name="Zhao L."/>
            <person name="Hu C.X."/>
            <person name="Zhou Y.K."/>
            <person name="Han B.P."/>
            <person name="Song L.R."/>
            <person name="Shu W.S."/>
        </authorList>
    </citation>
    <scope>NUCLEOTIDE SEQUENCE [LARGE SCALE GENOMIC DNA]</scope>
    <source>
        <strain evidence="1 2">FACHB-1050</strain>
    </source>
</reference>
<accession>A0ABR8CB81</accession>
<organism evidence="1 2">
    <name type="scientific">Phormidium tenue FACHB-1050</name>
    <dbReference type="NCBI Taxonomy" id="2692857"/>
    <lineage>
        <taxon>Bacteria</taxon>
        <taxon>Bacillati</taxon>
        <taxon>Cyanobacteriota</taxon>
        <taxon>Cyanophyceae</taxon>
        <taxon>Oscillatoriophycideae</taxon>
        <taxon>Oscillatoriales</taxon>
        <taxon>Oscillatoriaceae</taxon>
        <taxon>Phormidium</taxon>
    </lineage>
</organism>
<sequence>MTTNTDIKTRMSYQHIAEVLANNITDSSDIDGDVLAELLDLPELVLLQKQIAKAIERKVIG</sequence>